<sequence>MKTYPIFKASCLIIAGLIFANLALAAGEEDAAWNNVLKKKYFGDRNIDESTSPIELTAPYRAEDPALVPVSISAKIPQTPSNYIKTITLIIDNNPVPFAATFHFTPESGKADIATRLRFNAYTNIRAITETNDGKLSMVKSYVKASGGCSAPIGADLDAAMARMGKMKFRLEGDKLALNQPNQTQLLVSHPSISGMQMDQISRMIKPAHFVNQVKISFNGKPVLSAETDIALSTDPNFRFYFIPDKAGELKAEVKDNQGKEFSYTQAVSP</sequence>
<evidence type="ECO:0000259" key="2">
    <source>
        <dbReference type="Pfam" id="PF08770"/>
    </source>
</evidence>
<feature type="chain" id="PRO_5015873138" evidence="1">
    <location>
        <begin position="26"/>
        <end position="270"/>
    </location>
</feature>
<evidence type="ECO:0000313" key="5">
    <source>
        <dbReference type="Proteomes" id="UP000249396"/>
    </source>
</evidence>
<organism evidence="4 5">
    <name type="scientific">Candidatus Methylumidiphilus alinenensis</name>
    <dbReference type="NCBI Taxonomy" id="2202197"/>
    <lineage>
        <taxon>Bacteria</taxon>
        <taxon>Pseudomonadati</taxon>
        <taxon>Pseudomonadota</taxon>
        <taxon>Gammaproteobacteria</taxon>
        <taxon>Methylococcales</taxon>
        <taxon>Candidatus Methylumidiphilus</taxon>
    </lineage>
</organism>
<dbReference type="SUPFAM" id="SSF81296">
    <property type="entry name" value="E set domains"/>
    <property type="match status" value="1"/>
</dbReference>
<keyword evidence="1" id="KW-0732">Signal</keyword>
<gene>
    <name evidence="4" type="ORF">DM484_11445</name>
</gene>
<feature type="domain" description="Ig-like SoxY" evidence="3">
    <location>
        <begin position="39"/>
        <end position="149"/>
    </location>
</feature>
<dbReference type="NCBIfam" id="TIGR04557">
    <property type="entry name" value="fuse_rel_SoxYZ"/>
    <property type="match status" value="1"/>
</dbReference>
<dbReference type="InterPro" id="IPR013783">
    <property type="entry name" value="Ig-like_fold"/>
</dbReference>
<dbReference type="Pfam" id="PF13501">
    <property type="entry name" value="SoxY"/>
    <property type="match status" value="1"/>
</dbReference>
<proteinExistence type="predicted"/>
<name>A0A2W4R584_9GAMM</name>
<dbReference type="EMBL" id="QJPH01000301">
    <property type="protein sequence ID" value="PZN79385.1"/>
    <property type="molecule type" value="Genomic_DNA"/>
</dbReference>
<comment type="caution">
    <text evidence="4">The sequence shown here is derived from an EMBL/GenBank/DDBJ whole genome shotgun (WGS) entry which is preliminary data.</text>
</comment>
<evidence type="ECO:0000313" key="4">
    <source>
        <dbReference type="EMBL" id="PZN79385.1"/>
    </source>
</evidence>
<dbReference type="Proteomes" id="UP000249396">
    <property type="component" value="Unassembled WGS sequence"/>
</dbReference>
<feature type="signal peptide" evidence="1">
    <location>
        <begin position="1"/>
        <end position="25"/>
    </location>
</feature>
<dbReference type="InterPro" id="IPR014756">
    <property type="entry name" value="Ig_E-set"/>
</dbReference>
<dbReference type="AlphaFoldDB" id="A0A2W4R584"/>
<dbReference type="InterPro" id="IPR014880">
    <property type="entry name" value="SoxZ_dom"/>
</dbReference>
<protein>
    <submittedName>
        <fullName evidence="4">Quinoprotein dehydrogenase-associated SoxYZ-like carrier</fullName>
    </submittedName>
</protein>
<dbReference type="Gene3D" id="2.60.40.10">
    <property type="entry name" value="Immunoglobulins"/>
    <property type="match status" value="1"/>
</dbReference>
<evidence type="ECO:0000256" key="1">
    <source>
        <dbReference type="SAM" id="SignalP"/>
    </source>
</evidence>
<reference evidence="4 5" key="1">
    <citation type="journal article" date="2018" name="Aquat. Microb. Ecol.">
        <title>Gammaproteobacterial methanotrophs dominate.</title>
        <authorList>
            <person name="Rissanen A.J."/>
            <person name="Saarenheimo J."/>
            <person name="Tiirola M."/>
            <person name="Peura S."/>
            <person name="Aalto S.L."/>
            <person name="Karvinen A."/>
            <person name="Nykanen H."/>
        </authorList>
    </citation>
    <scope>NUCLEOTIDE SEQUENCE [LARGE SCALE GENOMIC DNA]</scope>
    <source>
        <strain evidence="4">AMbin10</strain>
    </source>
</reference>
<feature type="domain" description="Sulphur oxidation protein SoxZ" evidence="2">
    <location>
        <begin position="178"/>
        <end position="265"/>
    </location>
</feature>
<dbReference type="Pfam" id="PF08770">
    <property type="entry name" value="SoxZ"/>
    <property type="match status" value="1"/>
</dbReference>
<dbReference type="InterPro" id="IPR030831">
    <property type="entry name" value="Fuse-rel_SoxYZ"/>
</dbReference>
<dbReference type="InterPro" id="IPR038162">
    <property type="entry name" value="SoxY_sf"/>
</dbReference>
<dbReference type="InterPro" id="IPR032711">
    <property type="entry name" value="SoxY"/>
</dbReference>
<evidence type="ECO:0000259" key="3">
    <source>
        <dbReference type="Pfam" id="PF13501"/>
    </source>
</evidence>
<dbReference type="Gene3D" id="2.60.40.2470">
    <property type="entry name" value="SoxY domain"/>
    <property type="match status" value="1"/>
</dbReference>
<accession>A0A2W4R584</accession>